<reference evidence="2" key="2">
    <citation type="submission" date="2023-04" db="EMBL/GenBank/DDBJ databases">
        <authorList>
            <person name="Bruccoleri R.E."/>
            <person name="Oakeley E.J."/>
            <person name="Faust A.-M."/>
            <person name="Dessus-Babus S."/>
            <person name="Altorfer M."/>
            <person name="Burckhardt D."/>
            <person name="Oertli M."/>
            <person name="Naumann U."/>
            <person name="Petersen F."/>
            <person name="Wong J."/>
        </authorList>
    </citation>
    <scope>NUCLEOTIDE SEQUENCE</scope>
    <source>
        <strain evidence="2">GSM-AAB239-AS_SAM_17_03QT</strain>
        <tissue evidence="2">Leaf</tissue>
    </source>
</reference>
<accession>A0AAX6GAI7</accession>
<feature type="region of interest" description="Disordered" evidence="1">
    <location>
        <begin position="1"/>
        <end position="47"/>
    </location>
</feature>
<evidence type="ECO:0000313" key="3">
    <source>
        <dbReference type="Proteomes" id="UP001140949"/>
    </source>
</evidence>
<comment type="caution">
    <text evidence="2">The sequence shown here is derived from an EMBL/GenBank/DDBJ whole genome shotgun (WGS) entry which is preliminary data.</text>
</comment>
<reference evidence="2" key="1">
    <citation type="journal article" date="2023" name="GigaByte">
        <title>Genome assembly of the bearded iris, Iris pallida Lam.</title>
        <authorList>
            <person name="Bruccoleri R.E."/>
            <person name="Oakeley E.J."/>
            <person name="Faust A.M.E."/>
            <person name="Altorfer M."/>
            <person name="Dessus-Babus S."/>
            <person name="Burckhardt D."/>
            <person name="Oertli M."/>
            <person name="Naumann U."/>
            <person name="Petersen F."/>
            <person name="Wong J."/>
        </authorList>
    </citation>
    <scope>NUCLEOTIDE SEQUENCE</scope>
    <source>
        <strain evidence="2">GSM-AAB239-AS_SAM_17_03QT</strain>
    </source>
</reference>
<organism evidence="2 3">
    <name type="scientific">Iris pallida</name>
    <name type="common">Sweet iris</name>
    <dbReference type="NCBI Taxonomy" id="29817"/>
    <lineage>
        <taxon>Eukaryota</taxon>
        <taxon>Viridiplantae</taxon>
        <taxon>Streptophyta</taxon>
        <taxon>Embryophyta</taxon>
        <taxon>Tracheophyta</taxon>
        <taxon>Spermatophyta</taxon>
        <taxon>Magnoliopsida</taxon>
        <taxon>Liliopsida</taxon>
        <taxon>Asparagales</taxon>
        <taxon>Iridaceae</taxon>
        <taxon>Iridoideae</taxon>
        <taxon>Irideae</taxon>
        <taxon>Iris</taxon>
    </lineage>
</organism>
<evidence type="ECO:0000313" key="2">
    <source>
        <dbReference type="EMBL" id="KAJ6825672.1"/>
    </source>
</evidence>
<gene>
    <name evidence="2" type="ORF">M6B38_377535</name>
</gene>
<protein>
    <submittedName>
        <fullName evidence="2">Uncharacterized protein</fullName>
    </submittedName>
</protein>
<sequence>MKGERNDGGKKLTAVGGGGATAVIGESRQSGGPTSGDSCCDGEHSVK</sequence>
<feature type="compositionally biased region" description="Polar residues" evidence="1">
    <location>
        <begin position="27"/>
        <end position="37"/>
    </location>
</feature>
<feature type="compositionally biased region" description="Basic and acidic residues" evidence="1">
    <location>
        <begin position="1"/>
        <end position="10"/>
    </location>
</feature>
<dbReference type="Proteomes" id="UP001140949">
    <property type="component" value="Unassembled WGS sequence"/>
</dbReference>
<name>A0AAX6GAI7_IRIPA</name>
<evidence type="ECO:0000256" key="1">
    <source>
        <dbReference type="SAM" id="MobiDB-lite"/>
    </source>
</evidence>
<proteinExistence type="predicted"/>
<dbReference type="EMBL" id="JANAVB010021599">
    <property type="protein sequence ID" value="KAJ6825672.1"/>
    <property type="molecule type" value="Genomic_DNA"/>
</dbReference>
<dbReference type="AlphaFoldDB" id="A0AAX6GAI7"/>
<keyword evidence="3" id="KW-1185">Reference proteome</keyword>